<evidence type="ECO:0000256" key="4">
    <source>
        <dbReference type="ARBA" id="ARBA00022723"/>
    </source>
</evidence>
<dbReference type="Pfam" id="PF07687">
    <property type="entry name" value="M20_dimer"/>
    <property type="match status" value="1"/>
</dbReference>
<proteinExistence type="inferred from homology"/>
<dbReference type="InterPro" id="IPR002933">
    <property type="entry name" value="Peptidase_M20"/>
</dbReference>
<dbReference type="PANTHER" id="PTHR43808:SF25">
    <property type="entry name" value="PEPTIDASE M20 DIMERISATION DOMAIN-CONTAINING PROTEIN"/>
    <property type="match status" value="1"/>
</dbReference>
<comment type="similarity">
    <text evidence="3">Belongs to the peptidase M20A family.</text>
</comment>
<evidence type="ECO:0000313" key="9">
    <source>
        <dbReference type="EMBL" id="BAT60180.1"/>
    </source>
</evidence>
<dbReference type="GO" id="GO:0046872">
    <property type="term" value="F:metal ion binding"/>
    <property type="evidence" value="ECO:0007669"/>
    <property type="project" value="UniProtKB-KW"/>
</dbReference>
<comment type="cofactor">
    <cofactor evidence="1">
        <name>Co(2+)</name>
        <dbReference type="ChEBI" id="CHEBI:48828"/>
    </cofactor>
</comment>
<dbReference type="SUPFAM" id="SSF55031">
    <property type="entry name" value="Bacterial exopeptidase dimerisation domain"/>
    <property type="match status" value="1"/>
</dbReference>
<reference evidence="9 10" key="1">
    <citation type="submission" date="2015-08" db="EMBL/GenBank/DDBJ databases">
        <title>Investigation of the bacterial diversity of lava forest soil.</title>
        <authorList>
            <person name="Lee J.S."/>
        </authorList>
    </citation>
    <scope>NUCLEOTIDE SEQUENCE [LARGE SCALE GENOMIC DNA]</scope>
    <source>
        <strain evidence="9 10">GJW-30</strain>
    </source>
</reference>
<evidence type="ECO:0000256" key="6">
    <source>
        <dbReference type="ARBA" id="ARBA00022833"/>
    </source>
</evidence>
<feature type="domain" description="Peptidase M20 dimerisation" evidence="8">
    <location>
        <begin position="207"/>
        <end position="317"/>
    </location>
</feature>
<name>A0A0S3PWD9_9BRAD</name>
<keyword evidence="5 9" id="KW-0378">Hydrolase</keyword>
<dbReference type="GO" id="GO:0016787">
    <property type="term" value="F:hydrolase activity"/>
    <property type="evidence" value="ECO:0007669"/>
    <property type="project" value="UniProtKB-KW"/>
</dbReference>
<dbReference type="PANTHER" id="PTHR43808">
    <property type="entry name" value="ACETYLORNITHINE DEACETYLASE"/>
    <property type="match status" value="1"/>
</dbReference>
<dbReference type="Gene3D" id="3.40.630.10">
    <property type="entry name" value="Zn peptidases"/>
    <property type="match status" value="1"/>
</dbReference>
<accession>A0A0S3PWD9</accession>
<dbReference type="InterPro" id="IPR033687">
    <property type="entry name" value="YodQ-like"/>
</dbReference>
<evidence type="ECO:0000256" key="5">
    <source>
        <dbReference type="ARBA" id="ARBA00022801"/>
    </source>
</evidence>
<dbReference type="RefSeq" id="WP_096356162.1">
    <property type="nucleotide sequence ID" value="NZ_AP014946.1"/>
</dbReference>
<dbReference type="CDD" id="cd03895">
    <property type="entry name" value="M20_ArgE_DapE-like"/>
    <property type="match status" value="1"/>
</dbReference>
<keyword evidence="7" id="KW-0170">Cobalt</keyword>
<dbReference type="InterPro" id="IPR036264">
    <property type="entry name" value="Bact_exopeptidase_dim_dom"/>
</dbReference>
<evidence type="ECO:0000256" key="3">
    <source>
        <dbReference type="ARBA" id="ARBA00006247"/>
    </source>
</evidence>
<dbReference type="InterPro" id="IPR050072">
    <property type="entry name" value="Peptidase_M20A"/>
</dbReference>
<dbReference type="AlphaFoldDB" id="A0A0S3PWD9"/>
<dbReference type="InterPro" id="IPR010182">
    <property type="entry name" value="ArgE/DapE"/>
</dbReference>
<dbReference type="Pfam" id="PF01546">
    <property type="entry name" value="Peptidase_M20"/>
    <property type="match status" value="1"/>
</dbReference>
<gene>
    <name evidence="9" type="ORF">GJW-30_1_02716</name>
</gene>
<dbReference type="NCBIfam" id="NF005306">
    <property type="entry name" value="PRK06837.1"/>
    <property type="match status" value="1"/>
</dbReference>
<evidence type="ECO:0000256" key="1">
    <source>
        <dbReference type="ARBA" id="ARBA00001941"/>
    </source>
</evidence>
<dbReference type="SUPFAM" id="SSF53187">
    <property type="entry name" value="Zn-dependent exopeptidases"/>
    <property type="match status" value="1"/>
</dbReference>
<dbReference type="OrthoDB" id="9809784at2"/>
<dbReference type="EC" id="3.5.1.-" evidence="9"/>
<dbReference type="Proteomes" id="UP000236884">
    <property type="component" value="Chromosome"/>
</dbReference>
<dbReference type="InterPro" id="IPR011650">
    <property type="entry name" value="Peptidase_M20_dimer"/>
</dbReference>
<keyword evidence="4" id="KW-0479">Metal-binding</keyword>
<keyword evidence="6" id="KW-0862">Zinc</keyword>
<dbReference type="NCBIfam" id="TIGR01910">
    <property type="entry name" value="DapE-ArgE"/>
    <property type="match status" value="1"/>
</dbReference>
<comment type="cofactor">
    <cofactor evidence="2">
        <name>Zn(2+)</name>
        <dbReference type="ChEBI" id="CHEBI:29105"/>
    </cofactor>
</comment>
<evidence type="ECO:0000256" key="2">
    <source>
        <dbReference type="ARBA" id="ARBA00001947"/>
    </source>
</evidence>
<evidence type="ECO:0000259" key="8">
    <source>
        <dbReference type="Pfam" id="PF07687"/>
    </source>
</evidence>
<organism evidence="9 10">
    <name type="scientific">Variibacter gotjawalensis</name>
    <dbReference type="NCBI Taxonomy" id="1333996"/>
    <lineage>
        <taxon>Bacteria</taxon>
        <taxon>Pseudomonadati</taxon>
        <taxon>Pseudomonadota</taxon>
        <taxon>Alphaproteobacteria</taxon>
        <taxon>Hyphomicrobiales</taxon>
        <taxon>Nitrobacteraceae</taxon>
        <taxon>Variibacter</taxon>
    </lineage>
</organism>
<evidence type="ECO:0000313" key="10">
    <source>
        <dbReference type="Proteomes" id="UP000236884"/>
    </source>
</evidence>
<dbReference type="KEGG" id="vgo:GJW-30_1_02716"/>
<evidence type="ECO:0000256" key="7">
    <source>
        <dbReference type="ARBA" id="ARBA00023285"/>
    </source>
</evidence>
<sequence length="427" mass="46670">MTLSPALRDKIIQAVEDGFSEQVAFTQEMVRHPSTRGNEHTMQDFMFRAMRDRGMAMDRFAMDRDAISAHPGGSKFSDTHSDAPIVVGINRPKNDVGRSLIMQGHVDVVPTGPTAMWTHGPFDPVIDGDWMNGRGACDMKAGCAGNIFALDALRRAGVRPAGTVYVQSVVEEESTGNGALMTHLRGYKADAALIPEPMAEEVTSANIGVLWFTLDVEGHPVHVRDMGTGVNAIDKAFRVIAELRKLEEEWNAKKSDDPDFKDHPHPINLNIGKIVGGDWASSVPCWTHVDCRISILPGTHAADAAREIEQRIAAFARSDKAFANTPPKITFNGFFAEGYRLKPGSEAEATLGRAHEAVFGRPLGRGVSTAYLDARVYALYDKIPTLNYGCKGENVHGYDERVSLKSVKDTTKAMALFVAEWCGTETI</sequence>
<dbReference type="EMBL" id="AP014946">
    <property type="protein sequence ID" value="BAT60180.1"/>
    <property type="molecule type" value="Genomic_DNA"/>
</dbReference>
<keyword evidence="10" id="KW-1185">Reference proteome</keyword>
<dbReference type="Gene3D" id="3.30.70.360">
    <property type="match status" value="1"/>
</dbReference>
<protein>
    <submittedName>
        <fullName evidence="9">N-formyl-4-amino-5-aminomethyl-2-methylpyrimidine deformylase</fullName>
        <ecNumber evidence="9">3.5.1.-</ecNumber>
    </submittedName>
</protein>